<dbReference type="Gene3D" id="2.60.120.10">
    <property type="entry name" value="Jelly Rolls"/>
    <property type="match status" value="1"/>
</dbReference>
<evidence type="ECO:0000313" key="3">
    <source>
        <dbReference type="Proteomes" id="UP001403385"/>
    </source>
</evidence>
<dbReference type="EMBL" id="JBDKWZ010000007">
    <property type="protein sequence ID" value="MEN7548843.1"/>
    <property type="molecule type" value="Genomic_DNA"/>
</dbReference>
<dbReference type="NCBIfam" id="TIGR04366">
    <property type="entry name" value="cupin_WbuC"/>
    <property type="match status" value="1"/>
</dbReference>
<reference evidence="2 3" key="1">
    <citation type="submission" date="2024-04" db="EMBL/GenBank/DDBJ databases">
        <title>Novel genus in family Flammeovirgaceae.</title>
        <authorList>
            <person name="Nguyen T.H."/>
            <person name="Vuong T.Q."/>
            <person name="Le H."/>
            <person name="Kim S.-G."/>
        </authorList>
    </citation>
    <scope>NUCLEOTIDE SEQUENCE [LARGE SCALE GENOMIC DNA]</scope>
    <source>
        <strain evidence="2 3">JCM 23209</strain>
    </source>
</reference>
<dbReference type="InterPro" id="IPR014710">
    <property type="entry name" value="RmlC-like_jellyroll"/>
</dbReference>
<feature type="domain" description="Cupin fold metalloprotein WbuC cupin" evidence="1">
    <location>
        <begin position="4"/>
        <end position="87"/>
    </location>
</feature>
<sequence>MIKIDQTLLDEVCRQAEGSARKRKNYNFHTEAEDTLQRMLNALQPDTYITPHKHANPPKREAFLVLQGKLLIVEFTEEGQIADHTVLSQAEGGFGVEIPEGTYHSLIVLEPDTVIYEVKDGPYDPNSDKGFAPWAPTEEDPDALAFNARILKELGFTV</sequence>
<dbReference type="CDD" id="cd07005">
    <property type="entry name" value="cupin_WbuC-like"/>
    <property type="match status" value="1"/>
</dbReference>
<protein>
    <submittedName>
        <fullName evidence="2">WbuC family cupin fold metalloprotein</fullName>
    </submittedName>
</protein>
<dbReference type="AlphaFoldDB" id="A0AAW9S4P2"/>
<dbReference type="InterPro" id="IPR027565">
    <property type="entry name" value="Cupin_WbuC"/>
</dbReference>
<keyword evidence="3" id="KW-1185">Reference proteome</keyword>
<comment type="caution">
    <text evidence="2">The sequence shown here is derived from an EMBL/GenBank/DDBJ whole genome shotgun (WGS) entry which is preliminary data.</text>
</comment>
<gene>
    <name evidence="2" type="ORF">AAG747_13055</name>
</gene>
<dbReference type="SUPFAM" id="SSF51182">
    <property type="entry name" value="RmlC-like cupins"/>
    <property type="match status" value="1"/>
</dbReference>
<dbReference type="Proteomes" id="UP001403385">
    <property type="component" value="Unassembled WGS sequence"/>
</dbReference>
<evidence type="ECO:0000313" key="2">
    <source>
        <dbReference type="EMBL" id="MEN7548843.1"/>
    </source>
</evidence>
<organism evidence="2 3">
    <name type="scientific">Rapidithrix thailandica</name>
    <dbReference type="NCBI Taxonomy" id="413964"/>
    <lineage>
        <taxon>Bacteria</taxon>
        <taxon>Pseudomonadati</taxon>
        <taxon>Bacteroidota</taxon>
        <taxon>Cytophagia</taxon>
        <taxon>Cytophagales</taxon>
        <taxon>Flammeovirgaceae</taxon>
        <taxon>Rapidithrix</taxon>
    </lineage>
</organism>
<dbReference type="Pfam" id="PF19480">
    <property type="entry name" value="DUF6016"/>
    <property type="match status" value="1"/>
</dbReference>
<proteinExistence type="predicted"/>
<evidence type="ECO:0000259" key="1">
    <source>
        <dbReference type="Pfam" id="PF19480"/>
    </source>
</evidence>
<name>A0AAW9S4P2_9BACT</name>
<accession>A0AAW9S4P2</accession>
<dbReference type="RefSeq" id="WP_346821624.1">
    <property type="nucleotide sequence ID" value="NZ_JBDKWZ010000007.1"/>
</dbReference>
<dbReference type="InterPro" id="IPR046058">
    <property type="entry name" value="WbuC_cupin"/>
</dbReference>
<dbReference type="InterPro" id="IPR011051">
    <property type="entry name" value="RmlC_Cupin_sf"/>
</dbReference>